<keyword evidence="3" id="KW-1185">Reference proteome</keyword>
<name>A0A8T2PL11_9TELE</name>
<accession>A0A8T2PL11</accession>
<comment type="caution">
    <text evidence="2">The sequence shown here is derived from an EMBL/GenBank/DDBJ whole genome shotgun (WGS) entry which is preliminary data.</text>
</comment>
<evidence type="ECO:0000313" key="2">
    <source>
        <dbReference type="EMBL" id="KAG9352930.1"/>
    </source>
</evidence>
<gene>
    <name evidence="2" type="ORF">JZ751_017506</name>
</gene>
<feature type="signal peptide" evidence="1">
    <location>
        <begin position="1"/>
        <end position="24"/>
    </location>
</feature>
<evidence type="ECO:0000313" key="3">
    <source>
        <dbReference type="Proteomes" id="UP000824540"/>
    </source>
</evidence>
<sequence length="89" mass="10174">MQCHPPRATNIVLLLMYLPYQGMLYSFHLTHCIIHLDSLIFTEGMQVKFLVKLYKNIDPPTIQNCKLYGIGRTHLTILLPTMNMGGGQI</sequence>
<keyword evidence="1" id="KW-0732">Signal</keyword>
<organism evidence="2 3">
    <name type="scientific">Albula glossodonta</name>
    <name type="common">roundjaw bonefish</name>
    <dbReference type="NCBI Taxonomy" id="121402"/>
    <lineage>
        <taxon>Eukaryota</taxon>
        <taxon>Metazoa</taxon>
        <taxon>Chordata</taxon>
        <taxon>Craniata</taxon>
        <taxon>Vertebrata</taxon>
        <taxon>Euteleostomi</taxon>
        <taxon>Actinopterygii</taxon>
        <taxon>Neopterygii</taxon>
        <taxon>Teleostei</taxon>
        <taxon>Albuliformes</taxon>
        <taxon>Albulidae</taxon>
        <taxon>Albula</taxon>
    </lineage>
</organism>
<proteinExistence type="predicted"/>
<dbReference type="Proteomes" id="UP000824540">
    <property type="component" value="Unassembled WGS sequence"/>
</dbReference>
<evidence type="ECO:0000256" key="1">
    <source>
        <dbReference type="SAM" id="SignalP"/>
    </source>
</evidence>
<feature type="chain" id="PRO_5035950308" evidence="1">
    <location>
        <begin position="25"/>
        <end position="89"/>
    </location>
</feature>
<reference evidence="2" key="1">
    <citation type="thesis" date="2021" institute="BYU ScholarsArchive" country="Provo, UT, USA">
        <title>Applications of and Algorithms for Genome Assembly and Genomic Analyses with an Emphasis on Marine Teleosts.</title>
        <authorList>
            <person name="Pickett B.D."/>
        </authorList>
    </citation>
    <scope>NUCLEOTIDE SEQUENCE</scope>
    <source>
        <strain evidence="2">HI-2016</strain>
    </source>
</reference>
<dbReference type="EMBL" id="JAFBMS010000004">
    <property type="protein sequence ID" value="KAG9352930.1"/>
    <property type="molecule type" value="Genomic_DNA"/>
</dbReference>
<dbReference type="AlphaFoldDB" id="A0A8T2PL11"/>
<protein>
    <submittedName>
        <fullName evidence="2">Uncharacterized protein</fullName>
    </submittedName>
</protein>